<gene>
    <name evidence="2" type="ORF">M427DRAFT_55016</name>
</gene>
<feature type="transmembrane region" description="Helical" evidence="1">
    <location>
        <begin position="256"/>
        <end position="276"/>
    </location>
</feature>
<proteinExistence type="predicted"/>
<feature type="transmembrane region" description="Helical" evidence="1">
    <location>
        <begin position="226"/>
        <end position="250"/>
    </location>
</feature>
<evidence type="ECO:0000256" key="1">
    <source>
        <dbReference type="SAM" id="Phobius"/>
    </source>
</evidence>
<keyword evidence="3" id="KW-1185">Reference proteome</keyword>
<name>A0A139AJL1_GONPJ</name>
<evidence type="ECO:0000313" key="2">
    <source>
        <dbReference type="EMBL" id="KXS16990.1"/>
    </source>
</evidence>
<dbReference type="AlphaFoldDB" id="A0A139AJL1"/>
<feature type="transmembrane region" description="Helical" evidence="1">
    <location>
        <begin position="168"/>
        <end position="185"/>
    </location>
</feature>
<evidence type="ECO:0000313" key="3">
    <source>
        <dbReference type="Proteomes" id="UP000070544"/>
    </source>
</evidence>
<sequence>MPFSVGFIQFLNDFFPDVHSFVSFLFSSLGVDHLKCPSTEAPPYIFSPEVAAVTGTPGIRNPYLIPFQVLGIVVGLVGAMRRLQPGSPPVSPRMLGALLFFAGMNTSSLFAHNFLQKYTPSWELVRIVDVVFTGCSSLDLIFLALDAPSSKRPLAPWRTKLAHALDSLPSQLIVFIIIAVVNTLFDTRSGLLFPIPFVAELTYLGTAFAAFFILSPFLDYSNPLSYVAIAGALTGLACLPIDNVLCWHFGPESGSFWTTAGLYFLFLGCDLGVYGVTEVLTPKAAPAVKAKVNGHANVNASGKAKVPKKEE</sequence>
<accession>A0A139AJL1</accession>
<feature type="transmembrane region" description="Helical" evidence="1">
    <location>
        <begin position="191"/>
        <end position="214"/>
    </location>
</feature>
<protein>
    <submittedName>
        <fullName evidence="2">Uncharacterized protein</fullName>
    </submittedName>
</protein>
<keyword evidence="1" id="KW-0472">Membrane</keyword>
<dbReference type="Proteomes" id="UP000070544">
    <property type="component" value="Unassembled WGS sequence"/>
</dbReference>
<dbReference type="OrthoDB" id="2122353at2759"/>
<keyword evidence="1" id="KW-1133">Transmembrane helix</keyword>
<organism evidence="2 3">
    <name type="scientific">Gonapodya prolifera (strain JEL478)</name>
    <name type="common">Monoblepharis prolifera</name>
    <dbReference type="NCBI Taxonomy" id="1344416"/>
    <lineage>
        <taxon>Eukaryota</taxon>
        <taxon>Fungi</taxon>
        <taxon>Fungi incertae sedis</taxon>
        <taxon>Chytridiomycota</taxon>
        <taxon>Chytridiomycota incertae sedis</taxon>
        <taxon>Monoblepharidomycetes</taxon>
        <taxon>Monoblepharidales</taxon>
        <taxon>Gonapodyaceae</taxon>
        <taxon>Gonapodya</taxon>
    </lineage>
</organism>
<dbReference type="EMBL" id="KQ965749">
    <property type="protein sequence ID" value="KXS16990.1"/>
    <property type="molecule type" value="Genomic_DNA"/>
</dbReference>
<reference evidence="2 3" key="1">
    <citation type="journal article" date="2015" name="Genome Biol. Evol.">
        <title>Phylogenomic analyses indicate that early fungi evolved digesting cell walls of algal ancestors of land plants.</title>
        <authorList>
            <person name="Chang Y."/>
            <person name="Wang S."/>
            <person name="Sekimoto S."/>
            <person name="Aerts A.L."/>
            <person name="Choi C."/>
            <person name="Clum A."/>
            <person name="LaButti K.M."/>
            <person name="Lindquist E.A."/>
            <person name="Yee Ngan C."/>
            <person name="Ohm R.A."/>
            <person name="Salamov A.A."/>
            <person name="Grigoriev I.V."/>
            <person name="Spatafora J.W."/>
            <person name="Berbee M.L."/>
        </authorList>
    </citation>
    <scope>NUCLEOTIDE SEQUENCE [LARGE SCALE GENOMIC DNA]</scope>
    <source>
        <strain evidence="2 3">JEL478</strain>
    </source>
</reference>
<keyword evidence="1" id="KW-0812">Transmembrane</keyword>